<comment type="caution">
    <text evidence="5">The sequence shown here is derived from an EMBL/GenBank/DDBJ whole genome shotgun (WGS) entry which is preliminary data.</text>
</comment>
<keyword evidence="2" id="KW-0378">Hydrolase</keyword>
<evidence type="ECO:0000313" key="6">
    <source>
        <dbReference type="Proteomes" id="UP000627934"/>
    </source>
</evidence>
<dbReference type="SUPFAM" id="SSF75304">
    <property type="entry name" value="Amidase signature (AS) enzymes"/>
    <property type="match status" value="1"/>
</dbReference>
<dbReference type="EMBL" id="MDYX01000041">
    <property type="protein sequence ID" value="KAF9630623.1"/>
    <property type="molecule type" value="Genomic_DNA"/>
</dbReference>
<feature type="active site" description="Charge relay system" evidence="3">
    <location>
        <position position="135"/>
    </location>
</feature>
<dbReference type="Pfam" id="PF01425">
    <property type="entry name" value="Amidase"/>
    <property type="match status" value="1"/>
</dbReference>
<feature type="domain" description="Amidase" evidence="4">
    <location>
        <begin position="79"/>
        <end position="531"/>
    </location>
</feature>
<dbReference type="PANTHER" id="PTHR46072:SF3">
    <property type="entry name" value="AMIDASE"/>
    <property type="match status" value="1"/>
</dbReference>
<reference evidence="5" key="2">
    <citation type="journal article" date="2018" name="DNA Res.">
        <title>Comparative genome and transcriptome analyses reveal adaptations to opportunistic infections in woody plant degrading pathogens of Botryosphaeriaceae.</title>
        <authorList>
            <person name="Yan J.Y."/>
            <person name="Zhao W.S."/>
            <person name="Chen Z."/>
            <person name="Xing Q.K."/>
            <person name="Zhang W."/>
            <person name="Chethana K.W.T."/>
            <person name="Xue M.F."/>
            <person name="Xu J.P."/>
            <person name="Phillips A.J.L."/>
            <person name="Wang Y."/>
            <person name="Liu J.H."/>
            <person name="Liu M."/>
            <person name="Zhou Y."/>
            <person name="Jayawardena R.S."/>
            <person name="Manawasinghe I.S."/>
            <person name="Huang J.B."/>
            <person name="Qiao G.H."/>
            <person name="Fu C.Y."/>
            <person name="Guo F.F."/>
            <person name="Dissanayake A.J."/>
            <person name="Peng Y.L."/>
            <person name="Hyde K.D."/>
            <person name="Li X.H."/>
        </authorList>
    </citation>
    <scope>NUCLEOTIDE SEQUENCE</scope>
    <source>
        <strain evidence="5">CSS-01s</strain>
    </source>
</reference>
<name>A0A8H7MBR6_9PEZI</name>
<evidence type="ECO:0000256" key="2">
    <source>
        <dbReference type="ARBA" id="ARBA00022801"/>
    </source>
</evidence>
<gene>
    <name evidence="5" type="ORF">BFW01_g1185</name>
</gene>
<dbReference type="GO" id="GO:0016787">
    <property type="term" value="F:hydrolase activity"/>
    <property type="evidence" value="ECO:0007669"/>
    <property type="project" value="UniProtKB-KW"/>
</dbReference>
<accession>A0A8H7MBR6</accession>
<organism evidence="5 6">
    <name type="scientific">Lasiodiplodia theobromae</name>
    <dbReference type="NCBI Taxonomy" id="45133"/>
    <lineage>
        <taxon>Eukaryota</taxon>
        <taxon>Fungi</taxon>
        <taxon>Dikarya</taxon>
        <taxon>Ascomycota</taxon>
        <taxon>Pezizomycotina</taxon>
        <taxon>Dothideomycetes</taxon>
        <taxon>Dothideomycetes incertae sedis</taxon>
        <taxon>Botryosphaeriales</taxon>
        <taxon>Botryosphaeriaceae</taxon>
        <taxon>Lasiodiplodia</taxon>
    </lineage>
</organism>
<evidence type="ECO:0000259" key="4">
    <source>
        <dbReference type="Pfam" id="PF01425"/>
    </source>
</evidence>
<proteinExistence type="inferred from homology"/>
<dbReference type="InterPro" id="IPR036928">
    <property type="entry name" value="AS_sf"/>
</dbReference>
<dbReference type="PIRSF" id="PIRSF001221">
    <property type="entry name" value="Amidase_fungi"/>
    <property type="match status" value="1"/>
</dbReference>
<sequence>MSDHGKWHAICKSKQKRRDEAIPQAWRLGFSDQSKDRNVMDVPTSCGVLSPEEVRITSDYDAVSLVEEVAKGRYTAEAVTVAFCKRAAIAHQLTNCLTEIFFDEAIKDAKALDKERLEHPDRPLRPFHGLPISLKDSFFVRGHDATIGLACFANDPAQQNAPLVSMLRELGAIVYCKTNVPQTLQTSDTDNNVFGRTANPHRHSFTVAGSTGGEAALIALRGSILGVGTDMAGSIRMPSAACGIYGVRPSAFIVPFGGQRNPVPDGMVGMEPTAGPMATTMRSCQFFLRTIMAADPTKYDFTAVGLPWTGKDFVPSGRKLRIGYVVDDGVFTPSPPVRRGLHESMGKLENAGHTIIPVALPEVAKAVDLAYTMFGIDGGEYLLKRMESTGEPVVPSVLNMGIVFNSDGSLRSPVTMSGLMRANVSRFLIAALYAELWRQHELDIILMPAAPHTAIPADTWTALSYTVLWNVLDYPACVIPVGKVGPGDLKDHAAGHGAADEAVYKLYTGPEEYANLPIAVQLVGRRHHDEEFTAYAMLVDSIIRA</sequence>
<dbReference type="PANTHER" id="PTHR46072">
    <property type="entry name" value="AMIDASE-RELATED-RELATED"/>
    <property type="match status" value="1"/>
</dbReference>
<dbReference type="Proteomes" id="UP000627934">
    <property type="component" value="Unassembled WGS sequence"/>
</dbReference>
<evidence type="ECO:0000313" key="5">
    <source>
        <dbReference type="EMBL" id="KAF9630623.1"/>
    </source>
</evidence>
<feature type="active site" description="Acyl-ester intermediate" evidence="3">
    <location>
        <position position="234"/>
    </location>
</feature>
<dbReference type="InterPro" id="IPR023631">
    <property type="entry name" value="Amidase_dom"/>
</dbReference>
<dbReference type="Gene3D" id="3.90.1300.10">
    <property type="entry name" value="Amidase signature (AS) domain"/>
    <property type="match status" value="1"/>
</dbReference>
<feature type="active site" description="Charge relay system" evidence="3">
    <location>
        <position position="210"/>
    </location>
</feature>
<reference evidence="5" key="1">
    <citation type="submission" date="2016-08" db="EMBL/GenBank/DDBJ databases">
        <authorList>
            <person name="Yan J."/>
        </authorList>
    </citation>
    <scope>NUCLEOTIDE SEQUENCE</scope>
    <source>
        <strain evidence="5">CSS-01s</strain>
    </source>
</reference>
<protein>
    <recommendedName>
        <fullName evidence="4">Amidase domain-containing protein</fullName>
    </recommendedName>
</protein>
<evidence type="ECO:0000256" key="3">
    <source>
        <dbReference type="PIRSR" id="PIRSR001221-1"/>
    </source>
</evidence>
<comment type="similarity">
    <text evidence="1">Belongs to the amidase family.</text>
</comment>
<evidence type="ECO:0000256" key="1">
    <source>
        <dbReference type="ARBA" id="ARBA00009199"/>
    </source>
</evidence>
<dbReference type="AlphaFoldDB" id="A0A8H7MBR6"/>